<sequence length="194" mass="21986">MKRLFICLLWLNVQTAAASPPVWHDGAVVLATGEVLTGKLSVEVSHDLILLQHGDGCRVLPAHKVKSFYYYDTEANINRKFVTWQEGSETVKLSRFFEVVLNGDIGVLRRQKESVAHANSDALDFDYFIVFHDNLISLHKFNQKVYPTLVETSGDKIVFFITSNKLSTTRSADAIRILEFYNQGIRVEQSMASF</sequence>
<accession>A0ABS1KZ20</accession>
<proteinExistence type="predicted"/>
<protein>
    <recommendedName>
        <fullName evidence="4">DUF4369 domain-containing protein</fullName>
    </recommendedName>
</protein>
<dbReference type="EMBL" id="JAERRB010000011">
    <property type="protein sequence ID" value="MBL0744518.1"/>
    <property type="molecule type" value="Genomic_DNA"/>
</dbReference>
<evidence type="ECO:0008006" key="4">
    <source>
        <dbReference type="Google" id="ProtNLM"/>
    </source>
</evidence>
<gene>
    <name evidence="2" type="ORF">JI741_25010</name>
</gene>
<comment type="caution">
    <text evidence="2">The sequence shown here is derived from an EMBL/GenBank/DDBJ whole genome shotgun (WGS) entry which is preliminary data.</text>
</comment>
<feature type="chain" id="PRO_5045558588" description="DUF4369 domain-containing protein" evidence="1">
    <location>
        <begin position="19"/>
        <end position="194"/>
    </location>
</feature>
<feature type="signal peptide" evidence="1">
    <location>
        <begin position="1"/>
        <end position="18"/>
    </location>
</feature>
<evidence type="ECO:0000313" key="2">
    <source>
        <dbReference type="EMBL" id="MBL0744518.1"/>
    </source>
</evidence>
<evidence type="ECO:0000313" key="3">
    <source>
        <dbReference type="Proteomes" id="UP000613030"/>
    </source>
</evidence>
<evidence type="ECO:0000256" key="1">
    <source>
        <dbReference type="SAM" id="SignalP"/>
    </source>
</evidence>
<name>A0ABS1KZ20_9BACT</name>
<dbReference type="Proteomes" id="UP000613030">
    <property type="component" value="Unassembled WGS sequence"/>
</dbReference>
<organism evidence="2 3">
    <name type="scientific">Chryseolinea lacunae</name>
    <dbReference type="NCBI Taxonomy" id="2801331"/>
    <lineage>
        <taxon>Bacteria</taxon>
        <taxon>Pseudomonadati</taxon>
        <taxon>Bacteroidota</taxon>
        <taxon>Cytophagia</taxon>
        <taxon>Cytophagales</taxon>
        <taxon>Fulvivirgaceae</taxon>
        <taxon>Chryseolinea</taxon>
    </lineage>
</organism>
<keyword evidence="3" id="KW-1185">Reference proteome</keyword>
<keyword evidence="1" id="KW-0732">Signal</keyword>
<reference evidence="2 3" key="1">
    <citation type="submission" date="2021-01" db="EMBL/GenBank/DDBJ databases">
        <title>Chryseolinea sp. Jin1 Genome sequencing and assembly.</title>
        <authorList>
            <person name="Kim I."/>
        </authorList>
    </citation>
    <scope>NUCLEOTIDE SEQUENCE [LARGE SCALE GENOMIC DNA]</scope>
    <source>
        <strain evidence="2 3">Jin1</strain>
    </source>
</reference>
<dbReference type="RefSeq" id="WP_202014173.1">
    <property type="nucleotide sequence ID" value="NZ_JAERRB010000011.1"/>
</dbReference>